<dbReference type="SMART" id="SM00407">
    <property type="entry name" value="IGc1"/>
    <property type="match status" value="1"/>
</dbReference>
<accession>A0A8C8ACB9</accession>
<organism evidence="4 5">
    <name type="scientific">Otus sunia</name>
    <name type="common">Oriental scops-owl</name>
    <dbReference type="NCBI Taxonomy" id="257818"/>
    <lineage>
        <taxon>Eukaryota</taxon>
        <taxon>Metazoa</taxon>
        <taxon>Chordata</taxon>
        <taxon>Craniata</taxon>
        <taxon>Vertebrata</taxon>
        <taxon>Euteleostomi</taxon>
        <taxon>Archelosauria</taxon>
        <taxon>Archosauria</taxon>
        <taxon>Dinosauria</taxon>
        <taxon>Saurischia</taxon>
        <taxon>Theropoda</taxon>
        <taxon>Coelurosauria</taxon>
        <taxon>Aves</taxon>
        <taxon>Neognathae</taxon>
        <taxon>Neoaves</taxon>
        <taxon>Telluraves</taxon>
        <taxon>Strigiformes</taxon>
        <taxon>Strigidae</taxon>
        <taxon>Otus</taxon>
    </lineage>
</organism>
<evidence type="ECO:0000259" key="3">
    <source>
        <dbReference type="PROSITE" id="PS50835"/>
    </source>
</evidence>
<keyword evidence="2" id="KW-0325">Glycoprotein</keyword>
<sequence>ALHAAVSPRVRVVPDLPSPVEVNKTLNFTCHVEGFYPGDVAVTWLENGTEIKVENVSQLKENSRGLFELRSLVEVQATGENNGSVSPSTGRSP</sequence>
<dbReference type="AlphaFoldDB" id="A0A8C8ACB9"/>
<name>A0A8C8ACB9_9STRI</name>
<proteinExistence type="predicted"/>
<protein>
    <recommendedName>
        <fullName evidence="3">Ig-like domain-containing protein</fullName>
    </recommendedName>
</protein>
<dbReference type="Gene3D" id="2.60.40.10">
    <property type="entry name" value="Immunoglobulins"/>
    <property type="match status" value="1"/>
</dbReference>
<evidence type="ECO:0000313" key="5">
    <source>
        <dbReference type="Proteomes" id="UP000694552"/>
    </source>
</evidence>
<evidence type="ECO:0000256" key="1">
    <source>
        <dbReference type="ARBA" id="ARBA00023157"/>
    </source>
</evidence>
<feature type="domain" description="Ig-like" evidence="3">
    <location>
        <begin position="8"/>
        <end position="86"/>
    </location>
</feature>
<dbReference type="Ensembl" id="ENSOSUT00000004394.1">
    <property type="protein sequence ID" value="ENSOSUP00000004256.1"/>
    <property type="gene ID" value="ENSOSUG00000003110.1"/>
</dbReference>
<reference evidence="4" key="1">
    <citation type="submission" date="2025-08" db="UniProtKB">
        <authorList>
            <consortium name="Ensembl"/>
        </authorList>
    </citation>
    <scope>IDENTIFICATION</scope>
</reference>
<dbReference type="PANTHER" id="PTHR19971">
    <property type="entry name" value="SIGNAL-REGULATORY PROTEIN BETA"/>
    <property type="match status" value="1"/>
</dbReference>
<dbReference type="InterPro" id="IPR036179">
    <property type="entry name" value="Ig-like_dom_sf"/>
</dbReference>
<dbReference type="InterPro" id="IPR051755">
    <property type="entry name" value="Ig-like_CS_Receptor"/>
</dbReference>
<evidence type="ECO:0000256" key="2">
    <source>
        <dbReference type="ARBA" id="ARBA00023180"/>
    </source>
</evidence>
<dbReference type="InterPro" id="IPR003597">
    <property type="entry name" value="Ig_C1-set"/>
</dbReference>
<keyword evidence="1" id="KW-1015">Disulfide bond</keyword>
<dbReference type="PROSITE" id="PS50835">
    <property type="entry name" value="IG_LIKE"/>
    <property type="match status" value="1"/>
</dbReference>
<keyword evidence="5" id="KW-1185">Reference proteome</keyword>
<dbReference type="SUPFAM" id="SSF48726">
    <property type="entry name" value="Immunoglobulin"/>
    <property type="match status" value="1"/>
</dbReference>
<dbReference type="Proteomes" id="UP000694552">
    <property type="component" value="Unplaced"/>
</dbReference>
<reference evidence="4" key="2">
    <citation type="submission" date="2025-09" db="UniProtKB">
        <authorList>
            <consortium name="Ensembl"/>
        </authorList>
    </citation>
    <scope>IDENTIFICATION</scope>
</reference>
<dbReference type="Pfam" id="PF07654">
    <property type="entry name" value="C1-set"/>
    <property type="match status" value="1"/>
</dbReference>
<dbReference type="InterPro" id="IPR013783">
    <property type="entry name" value="Ig-like_fold"/>
</dbReference>
<evidence type="ECO:0000313" key="4">
    <source>
        <dbReference type="Ensembl" id="ENSOSUP00000004256.1"/>
    </source>
</evidence>
<dbReference type="InterPro" id="IPR007110">
    <property type="entry name" value="Ig-like_dom"/>
</dbReference>